<name>A0A560B660_AZOBR</name>
<organism evidence="1 2">
    <name type="scientific">Azospirillum brasilense</name>
    <dbReference type="NCBI Taxonomy" id="192"/>
    <lineage>
        <taxon>Bacteria</taxon>
        <taxon>Pseudomonadati</taxon>
        <taxon>Pseudomonadota</taxon>
        <taxon>Alphaproteobacteria</taxon>
        <taxon>Rhodospirillales</taxon>
        <taxon>Azospirillaceae</taxon>
        <taxon>Azospirillum</taxon>
    </lineage>
</organism>
<accession>A0A560B660</accession>
<protein>
    <submittedName>
        <fullName evidence="1">Uncharacterized protein</fullName>
    </submittedName>
</protein>
<reference evidence="1 2" key="1">
    <citation type="submission" date="2019-06" db="EMBL/GenBank/DDBJ databases">
        <title>Genomic Encyclopedia of Type Strains, Phase IV (KMG-V): Genome sequencing to study the core and pangenomes of soil and plant-associated prokaryotes.</title>
        <authorList>
            <person name="Whitman W."/>
        </authorList>
    </citation>
    <scope>NUCLEOTIDE SEQUENCE [LARGE SCALE GENOMIC DNA]</scope>
    <source>
        <strain evidence="1 2">BR 11796</strain>
    </source>
</reference>
<evidence type="ECO:0000313" key="1">
    <source>
        <dbReference type="EMBL" id="TWA68115.1"/>
    </source>
</evidence>
<dbReference type="EMBL" id="VITF01000006">
    <property type="protein sequence ID" value="TWA68115.1"/>
    <property type="molecule type" value="Genomic_DNA"/>
</dbReference>
<dbReference type="Proteomes" id="UP000316083">
    <property type="component" value="Unassembled WGS sequence"/>
</dbReference>
<evidence type="ECO:0000313" key="2">
    <source>
        <dbReference type="Proteomes" id="UP000316083"/>
    </source>
</evidence>
<sequence>MTPRLPLLHSLIGVARAISSVSTHHPIDPAMRVTALRPAALGALALCLSASPTVQAANVSAGQAEAKEAAKSLGNCTPAKVEVMSYVTGRSGQTVFKVGCTEDKDTFVLVQCRSRICTLLR</sequence>
<dbReference type="AlphaFoldDB" id="A0A560B660"/>
<gene>
    <name evidence="1" type="ORF">FBZ82_106238</name>
</gene>
<proteinExistence type="predicted"/>
<comment type="caution">
    <text evidence="1">The sequence shown here is derived from an EMBL/GenBank/DDBJ whole genome shotgun (WGS) entry which is preliminary data.</text>
</comment>